<dbReference type="Gene3D" id="6.10.340.10">
    <property type="match status" value="1"/>
</dbReference>
<protein>
    <submittedName>
        <fullName evidence="7">HAMP domain-containing protein</fullName>
    </submittedName>
</protein>
<dbReference type="AlphaFoldDB" id="A0A4R6QFC6"/>
<gene>
    <name evidence="7" type="ORF">DES47_11120</name>
</gene>
<dbReference type="CDD" id="cd06225">
    <property type="entry name" value="HAMP"/>
    <property type="match status" value="1"/>
</dbReference>
<sequence>MAEQRQGTLRIASVVVVVIVLLLAGGALMLTRSIQRPLTQAIQVADRIAAGDLSTRVQLTQADEFGHLLRALERMAQQLSSVVGEVAQRSAAAAREIKTLIGASVERVESGAGLVTQTGAVMEEIVSSVKRVTDPIGEIASAATEQRDGIAQVNVAVSNLDQMTQQNAALVEQSAAAAQSLREQAQRLAEVVSVFKV</sequence>
<keyword evidence="8" id="KW-1185">Reference proteome</keyword>
<keyword evidence="4" id="KW-1133">Transmembrane helix</keyword>
<dbReference type="PANTHER" id="PTHR43531:SF14">
    <property type="entry name" value="METHYL-ACCEPTING CHEMOTAXIS PROTEIN I-RELATED"/>
    <property type="match status" value="1"/>
</dbReference>
<proteinExistence type="inferred from homology"/>
<dbReference type="EMBL" id="SNXS01000011">
    <property type="protein sequence ID" value="TDP61603.1"/>
    <property type="molecule type" value="Genomic_DNA"/>
</dbReference>
<dbReference type="SMART" id="SM00304">
    <property type="entry name" value="HAMP"/>
    <property type="match status" value="1"/>
</dbReference>
<evidence type="ECO:0000259" key="6">
    <source>
        <dbReference type="PROSITE" id="PS50885"/>
    </source>
</evidence>
<feature type="domain" description="Methyl-accepting transducer" evidence="5">
    <location>
        <begin position="43"/>
        <end position="182"/>
    </location>
</feature>
<accession>A0A4R6QFC6</accession>
<organism evidence="7 8">
    <name type="scientific">Roseateles toxinivorans</name>
    <dbReference type="NCBI Taxonomy" id="270368"/>
    <lineage>
        <taxon>Bacteria</taxon>
        <taxon>Pseudomonadati</taxon>
        <taxon>Pseudomonadota</taxon>
        <taxon>Betaproteobacteria</taxon>
        <taxon>Burkholderiales</taxon>
        <taxon>Sphaerotilaceae</taxon>
        <taxon>Roseateles</taxon>
    </lineage>
</organism>
<feature type="domain" description="HAMP" evidence="6">
    <location>
        <begin position="32"/>
        <end position="84"/>
    </location>
</feature>
<dbReference type="SUPFAM" id="SSF58104">
    <property type="entry name" value="Methyl-accepting chemotaxis protein (MCP) signaling domain"/>
    <property type="match status" value="1"/>
</dbReference>
<dbReference type="Pfam" id="PF00015">
    <property type="entry name" value="MCPsignal"/>
    <property type="match status" value="1"/>
</dbReference>
<evidence type="ECO:0000256" key="4">
    <source>
        <dbReference type="SAM" id="Phobius"/>
    </source>
</evidence>
<dbReference type="PROSITE" id="PS50111">
    <property type="entry name" value="CHEMOTAXIS_TRANSDUC_2"/>
    <property type="match status" value="1"/>
</dbReference>
<dbReference type="Proteomes" id="UP000295361">
    <property type="component" value="Unassembled WGS sequence"/>
</dbReference>
<evidence type="ECO:0000313" key="7">
    <source>
        <dbReference type="EMBL" id="TDP61603.1"/>
    </source>
</evidence>
<dbReference type="PANTHER" id="PTHR43531">
    <property type="entry name" value="PROTEIN ICFG"/>
    <property type="match status" value="1"/>
</dbReference>
<feature type="transmembrane region" description="Helical" evidence="4">
    <location>
        <begin position="12"/>
        <end position="30"/>
    </location>
</feature>
<keyword evidence="1" id="KW-0488">Methylation</keyword>
<dbReference type="GO" id="GO:0005886">
    <property type="term" value="C:plasma membrane"/>
    <property type="evidence" value="ECO:0007669"/>
    <property type="project" value="TreeGrafter"/>
</dbReference>
<dbReference type="InterPro" id="IPR004089">
    <property type="entry name" value="MCPsignal_dom"/>
</dbReference>
<dbReference type="InParanoid" id="A0A4R6QFC6"/>
<dbReference type="PROSITE" id="PS50885">
    <property type="entry name" value="HAMP"/>
    <property type="match status" value="1"/>
</dbReference>
<keyword evidence="4" id="KW-0472">Membrane</keyword>
<dbReference type="InterPro" id="IPR051310">
    <property type="entry name" value="MCP_chemotaxis"/>
</dbReference>
<evidence type="ECO:0000256" key="1">
    <source>
        <dbReference type="ARBA" id="ARBA00022481"/>
    </source>
</evidence>
<dbReference type="GO" id="GO:0007165">
    <property type="term" value="P:signal transduction"/>
    <property type="evidence" value="ECO:0007669"/>
    <property type="project" value="UniProtKB-KW"/>
</dbReference>
<evidence type="ECO:0000259" key="5">
    <source>
        <dbReference type="PROSITE" id="PS50111"/>
    </source>
</evidence>
<dbReference type="SMART" id="SM00283">
    <property type="entry name" value="MA"/>
    <property type="match status" value="1"/>
</dbReference>
<comment type="caution">
    <text evidence="7">The sequence shown here is derived from an EMBL/GenBank/DDBJ whole genome shotgun (WGS) entry which is preliminary data.</text>
</comment>
<dbReference type="InterPro" id="IPR003660">
    <property type="entry name" value="HAMP_dom"/>
</dbReference>
<keyword evidence="4" id="KW-0812">Transmembrane</keyword>
<dbReference type="GO" id="GO:0006935">
    <property type="term" value="P:chemotaxis"/>
    <property type="evidence" value="ECO:0007669"/>
    <property type="project" value="UniProtKB-KW"/>
</dbReference>
<evidence type="ECO:0000313" key="8">
    <source>
        <dbReference type="Proteomes" id="UP000295361"/>
    </source>
</evidence>
<comment type="similarity">
    <text evidence="2">Belongs to the methyl-accepting chemotaxis (MCP) protein family.</text>
</comment>
<keyword evidence="3" id="KW-0807">Transducer</keyword>
<name>A0A4R6QFC6_9BURK</name>
<dbReference type="GO" id="GO:0004888">
    <property type="term" value="F:transmembrane signaling receptor activity"/>
    <property type="evidence" value="ECO:0007669"/>
    <property type="project" value="TreeGrafter"/>
</dbReference>
<dbReference type="SUPFAM" id="SSF158472">
    <property type="entry name" value="HAMP domain-like"/>
    <property type="match status" value="1"/>
</dbReference>
<dbReference type="Pfam" id="PF00672">
    <property type="entry name" value="HAMP"/>
    <property type="match status" value="1"/>
</dbReference>
<evidence type="ECO:0000256" key="3">
    <source>
        <dbReference type="PROSITE-ProRule" id="PRU00284"/>
    </source>
</evidence>
<dbReference type="Gene3D" id="1.10.287.950">
    <property type="entry name" value="Methyl-accepting chemotaxis protein"/>
    <property type="match status" value="1"/>
</dbReference>
<evidence type="ECO:0000256" key="2">
    <source>
        <dbReference type="ARBA" id="ARBA00029447"/>
    </source>
</evidence>
<reference evidence="7 8" key="1">
    <citation type="submission" date="2019-03" db="EMBL/GenBank/DDBJ databases">
        <title>Genomic Encyclopedia of Type Strains, Phase IV (KMG-IV): sequencing the most valuable type-strain genomes for metagenomic binning, comparative biology and taxonomic classification.</title>
        <authorList>
            <person name="Goeker M."/>
        </authorList>
    </citation>
    <scope>NUCLEOTIDE SEQUENCE [LARGE SCALE GENOMIC DNA]</scope>
    <source>
        <strain evidence="7 8">DSM 16998</strain>
    </source>
</reference>